<reference evidence="1 2" key="1">
    <citation type="submission" date="2023-10" db="EMBL/GenBank/DDBJ databases">
        <title>Surface-active antibiotics is a multifunctional adaptation for post-fire microbes.</title>
        <authorList>
            <person name="Liu M.D."/>
            <person name="Du Y."/>
            <person name="Koupaei S.K."/>
            <person name="Kim N.R."/>
            <person name="Zhang W."/>
            <person name="Traxler M.F."/>
        </authorList>
    </citation>
    <scope>NUCLEOTIDE SEQUENCE [LARGE SCALE GENOMIC DNA]</scope>
    <source>
        <strain evidence="1 2">F3</strain>
    </source>
</reference>
<name>A0ABZ0EQA1_9BURK</name>
<evidence type="ECO:0000313" key="1">
    <source>
        <dbReference type="EMBL" id="WOD19095.1"/>
    </source>
</evidence>
<evidence type="ECO:0000313" key="2">
    <source>
        <dbReference type="Proteomes" id="UP001302652"/>
    </source>
</evidence>
<gene>
    <name evidence="1" type="ORF">RW095_22795</name>
</gene>
<sequence length="127" mass="14056">MRQVHTGGEPINVLKAPETVKVLRDLYIVSSAAAQRGGYGLEVSPLQWNALAERTEAARTVLDREFVRDADTAGALRHLLEICAYIIEFYIAPRECPSAVWREAGRLGREAYGWIDPDVNPEHGPGV</sequence>
<protein>
    <submittedName>
        <fullName evidence="1">Uncharacterized protein</fullName>
    </submittedName>
</protein>
<accession>A0ABZ0EQA1</accession>
<dbReference type="RefSeq" id="WP_317021267.1">
    <property type="nucleotide sequence ID" value="NZ_CP136513.1"/>
</dbReference>
<dbReference type="EMBL" id="CP136513">
    <property type="protein sequence ID" value="WOD19095.1"/>
    <property type="molecule type" value="Genomic_DNA"/>
</dbReference>
<organism evidence="1 2">
    <name type="scientific">Paraburkholderia kirstenboschensis</name>
    <dbReference type="NCBI Taxonomy" id="1245436"/>
    <lineage>
        <taxon>Bacteria</taxon>
        <taxon>Pseudomonadati</taxon>
        <taxon>Pseudomonadota</taxon>
        <taxon>Betaproteobacteria</taxon>
        <taxon>Burkholderiales</taxon>
        <taxon>Burkholderiaceae</taxon>
        <taxon>Paraburkholderia</taxon>
    </lineage>
</organism>
<proteinExistence type="predicted"/>
<dbReference type="Proteomes" id="UP001302652">
    <property type="component" value="Chromosome 1"/>
</dbReference>
<keyword evidence="2" id="KW-1185">Reference proteome</keyword>